<accession>A0A4Y2MZQ1</accession>
<proteinExistence type="predicted"/>
<dbReference type="AlphaFoldDB" id="A0A4Y2MZQ1"/>
<gene>
    <name evidence="1" type="ORF">AVEN_97333_1</name>
</gene>
<protein>
    <submittedName>
        <fullName evidence="1">Uncharacterized protein</fullName>
    </submittedName>
</protein>
<evidence type="ECO:0000313" key="1">
    <source>
        <dbReference type="EMBL" id="GBN32062.1"/>
    </source>
</evidence>
<evidence type="ECO:0000313" key="2">
    <source>
        <dbReference type="Proteomes" id="UP000499080"/>
    </source>
</evidence>
<keyword evidence="2" id="KW-1185">Reference proteome</keyword>
<dbReference type="Proteomes" id="UP000499080">
    <property type="component" value="Unassembled WGS sequence"/>
</dbReference>
<dbReference type="EMBL" id="BGPR01008178">
    <property type="protein sequence ID" value="GBN32062.1"/>
    <property type="molecule type" value="Genomic_DNA"/>
</dbReference>
<reference evidence="1 2" key="1">
    <citation type="journal article" date="2019" name="Sci. Rep.">
        <title>Orb-weaving spider Araneus ventricosus genome elucidates the spidroin gene catalogue.</title>
        <authorList>
            <person name="Kono N."/>
            <person name="Nakamura H."/>
            <person name="Ohtoshi R."/>
            <person name="Moran D.A.P."/>
            <person name="Shinohara A."/>
            <person name="Yoshida Y."/>
            <person name="Fujiwara M."/>
            <person name="Mori M."/>
            <person name="Tomita M."/>
            <person name="Arakawa K."/>
        </authorList>
    </citation>
    <scope>NUCLEOTIDE SEQUENCE [LARGE SCALE GENOMIC DNA]</scope>
</reference>
<comment type="caution">
    <text evidence="1">The sequence shown here is derived from an EMBL/GenBank/DDBJ whole genome shotgun (WGS) entry which is preliminary data.</text>
</comment>
<organism evidence="1 2">
    <name type="scientific">Araneus ventricosus</name>
    <name type="common">Orbweaver spider</name>
    <name type="synonym">Epeira ventricosa</name>
    <dbReference type="NCBI Taxonomy" id="182803"/>
    <lineage>
        <taxon>Eukaryota</taxon>
        <taxon>Metazoa</taxon>
        <taxon>Ecdysozoa</taxon>
        <taxon>Arthropoda</taxon>
        <taxon>Chelicerata</taxon>
        <taxon>Arachnida</taxon>
        <taxon>Araneae</taxon>
        <taxon>Araneomorphae</taxon>
        <taxon>Entelegynae</taxon>
        <taxon>Araneoidea</taxon>
        <taxon>Araneidae</taxon>
        <taxon>Araneus</taxon>
    </lineage>
</organism>
<sequence length="117" mass="12871">MVVSTSASGSTLVQYKHLSCGCVLAALFKSLLRQWWFSADYLKAGQGSGGLVVRSRLRDRRGPGSKPESAEDPPGVWVWFATNLTLRVKCPPAGIVWTFGEEYLLRSSPRLLTTVQN</sequence>
<name>A0A4Y2MZQ1_ARAVE</name>